<dbReference type="InterPro" id="IPR003856">
    <property type="entry name" value="LPS_length_determ_N"/>
</dbReference>
<keyword evidence="5 7" id="KW-1133">Transmembrane helix</keyword>
<evidence type="ECO:0000256" key="1">
    <source>
        <dbReference type="ARBA" id="ARBA00004651"/>
    </source>
</evidence>
<evidence type="ECO:0000256" key="7">
    <source>
        <dbReference type="SAM" id="Phobius"/>
    </source>
</evidence>
<dbReference type="AlphaFoldDB" id="A0A235F9T3"/>
<comment type="subcellular location">
    <subcellularLocation>
        <location evidence="1">Cell membrane</location>
        <topology evidence="1">Multi-pass membrane protein</topology>
    </subcellularLocation>
</comment>
<accession>A0A235F9T3</accession>
<organism evidence="9 10">
    <name type="scientific">Fictibacillus aquaticus</name>
    <dbReference type="NCBI Taxonomy" id="2021314"/>
    <lineage>
        <taxon>Bacteria</taxon>
        <taxon>Bacillati</taxon>
        <taxon>Bacillota</taxon>
        <taxon>Bacilli</taxon>
        <taxon>Bacillales</taxon>
        <taxon>Fictibacillaceae</taxon>
        <taxon>Fictibacillus</taxon>
    </lineage>
</organism>
<dbReference type="Pfam" id="PF02706">
    <property type="entry name" value="Wzz"/>
    <property type="match status" value="1"/>
</dbReference>
<comment type="similarity">
    <text evidence="2">Belongs to the CpsC/CapA family.</text>
</comment>
<evidence type="ECO:0000313" key="10">
    <source>
        <dbReference type="Proteomes" id="UP000215059"/>
    </source>
</evidence>
<dbReference type="GO" id="GO:0005886">
    <property type="term" value="C:plasma membrane"/>
    <property type="evidence" value="ECO:0007669"/>
    <property type="project" value="UniProtKB-SubCell"/>
</dbReference>
<evidence type="ECO:0000256" key="5">
    <source>
        <dbReference type="ARBA" id="ARBA00022989"/>
    </source>
</evidence>
<gene>
    <name evidence="9" type="ORF">CGZ90_13720</name>
</gene>
<dbReference type="Proteomes" id="UP000215059">
    <property type="component" value="Unassembled WGS sequence"/>
</dbReference>
<dbReference type="PANTHER" id="PTHR32309">
    <property type="entry name" value="TYROSINE-PROTEIN KINASE"/>
    <property type="match status" value="1"/>
</dbReference>
<sequence length="240" mass="26804">MDDRIDLRRFFSIVYRRAFLIVATAICFALLTAVLTIYVIKPTFEAREYIIVGKQVETETQEFYRKLASSMDLIKSPIVLGEVSKTAPFTGETLKTLEDKIAVQNNKDSQILNIIVRDSDKEYARELALRVADVSAAKMNSLLEVKVKNESGGADASIKQVGSSILNIAIGTAAGLFFGILLAMLREYLDDSVRGESEIEDYFQLPLLGEVNLKKKENRRTHSEKYVSNIQKTRGGEVGV</sequence>
<keyword evidence="6 7" id="KW-0472">Membrane</keyword>
<feature type="domain" description="Polysaccharide chain length determinant N-terminal" evidence="8">
    <location>
        <begin position="3"/>
        <end position="85"/>
    </location>
</feature>
<reference evidence="9 10" key="1">
    <citation type="submission" date="2017-07" db="EMBL/GenBank/DDBJ databases">
        <title>Fictibacillus sp. nov. GDSW-R2A3 Genome sequencing and assembly.</title>
        <authorList>
            <person name="Mayilraj S."/>
        </authorList>
    </citation>
    <scope>NUCLEOTIDE SEQUENCE [LARGE SCALE GENOMIC DNA]</scope>
    <source>
        <strain evidence="9 10">GDSW-R2A3</strain>
    </source>
</reference>
<dbReference type="EMBL" id="NOII01000003">
    <property type="protein sequence ID" value="OYD57717.1"/>
    <property type="molecule type" value="Genomic_DNA"/>
</dbReference>
<evidence type="ECO:0000256" key="2">
    <source>
        <dbReference type="ARBA" id="ARBA00006683"/>
    </source>
</evidence>
<name>A0A235F9T3_9BACL</name>
<proteinExistence type="inferred from homology"/>
<keyword evidence="3" id="KW-1003">Cell membrane</keyword>
<protein>
    <recommendedName>
        <fullName evidence="8">Polysaccharide chain length determinant N-terminal domain-containing protein</fullName>
    </recommendedName>
</protein>
<dbReference type="InterPro" id="IPR050445">
    <property type="entry name" value="Bact_polysacc_biosynth/exp"/>
</dbReference>
<evidence type="ECO:0000256" key="4">
    <source>
        <dbReference type="ARBA" id="ARBA00022692"/>
    </source>
</evidence>
<keyword evidence="10" id="KW-1185">Reference proteome</keyword>
<dbReference type="PANTHER" id="PTHR32309:SF13">
    <property type="entry name" value="FERRIC ENTEROBACTIN TRANSPORT PROTEIN FEPE"/>
    <property type="match status" value="1"/>
</dbReference>
<dbReference type="GO" id="GO:0004713">
    <property type="term" value="F:protein tyrosine kinase activity"/>
    <property type="evidence" value="ECO:0007669"/>
    <property type="project" value="TreeGrafter"/>
</dbReference>
<comment type="caution">
    <text evidence="9">The sequence shown here is derived from an EMBL/GenBank/DDBJ whole genome shotgun (WGS) entry which is preliminary data.</text>
</comment>
<evidence type="ECO:0000313" key="9">
    <source>
        <dbReference type="EMBL" id="OYD57717.1"/>
    </source>
</evidence>
<feature type="transmembrane region" description="Helical" evidence="7">
    <location>
        <begin position="18"/>
        <end position="40"/>
    </location>
</feature>
<keyword evidence="4 7" id="KW-0812">Transmembrane</keyword>
<evidence type="ECO:0000256" key="6">
    <source>
        <dbReference type="ARBA" id="ARBA00023136"/>
    </source>
</evidence>
<dbReference type="OrthoDB" id="2854392at2"/>
<feature type="transmembrane region" description="Helical" evidence="7">
    <location>
        <begin position="165"/>
        <end position="185"/>
    </location>
</feature>
<evidence type="ECO:0000259" key="8">
    <source>
        <dbReference type="Pfam" id="PF02706"/>
    </source>
</evidence>
<evidence type="ECO:0000256" key="3">
    <source>
        <dbReference type="ARBA" id="ARBA00022475"/>
    </source>
</evidence>
<dbReference type="RefSeq" id="WP_094253068.1">
    <property type="nucleotide sequence ID" value="NZ_JBHLXL010000001.1"/>
</dbReference>